<comment type="similarity">
    <text evidence="1">Belongs to the peptidase S33 family.</text>
</comment>
<evidence type="ECO:0000256" key="2">
    <source>
        <dbReference type="ARBA" id="ARBA00022797"/>
    </source>
</evidence>
<evidence type="ECO:0000256" key="3">
    <source>
        <dbReference type="ARBA" id="ARBA00022801"/>
    </source>
</evidence>
<dbReference type="PIRSF" id="PIRSF001112">
    <property type="entry name" value="Epoxide_hydrolase"/>
    <property type="match status" value="1"/>
</dbReference>
<keyword evidence="3 5" id="KW-0378">Hydrolase</keyword>
<dbReference type="PANTHER" id="PTHR21661:SF35">
    <property type="entry name" value="EPOXIDE HYDROLASE"/>
    <property type="match status" value="1"/>
</dbReference>
<gene>
    <name evidence="5" type="ORF">U1T56_15630</name>
</gene>
<sequence>MSPQPEPFTLRVPEDAITDLRERLARTRFPDQTPGPPWTYGTDVGYMRGLVAYWRDGFDWRGQEARLNAFPQFKVPLHGIDLHFLHVPGNGPAPLPLLLLHGWPGSVFEFLELIPRLADPARFGGDPADTFTVVAPSLPGFGLSFAPGQPRFSVEAMADCLIGLMTDVLGYRRFGAQGGDWGSFVASRLGWAYPAHLVGIHLNLLPLRRDPAMVADPAPEEHRYLGELAIWLKEETGYQWIQGTRPQTLAFALTDSPAGLAAWIVEKFRAWSDCGGNVEAVFTRDQLLANIGLYWFTGAIGSSFWPYYARLHGPWPIPEGAAIGVPTGYAEFPREILRPPRSLAARTFIDIRRWSAMPRGGHFAAMEQPEALADEIRAFFRPLRGQG</sequence>
<dbReference type="Gene3D" id="3.40.50.1820">
    <property type="entry name" value="alpha/beta hydrolase"/>
    <property type="match status" value="1"/>
</dbReference>
<organism evidence="5 6">
    <name type="scientific">Benzoatithermus flavus</name>
    <dbReference type="NCBI Taxonomy" id="3108223"/>
    <lineage>
        <taxon>Bacteria</taxon>
        <taxon>Pseudomonadati</taxon>
        <taxon>Pseudomonadota</taxon>
        <taxon>Alphaproteobacteria</taxon>
        <taxon>Geminicoccales</taxon>
        <taxon>Geminicoccaceae</taxon>
        <taxon>Benzoatithermus</taxon>
    </lineage>
</organism>
<feature type="domain" description="Epoxide hydrolase N-terminal" evidence="4">
    <location>
        <begin position="6"/>
        <end position="110"/>
    </location>
</feature>
<dbReference type="PANTHER" id="PTHR21661">
    <property type="entry name" value="EPOXIDE HYDROLASE 1-RELATED"/>
    <property type="match status" value="1"/>
</dbReference>
<keyword evidence="6" id="KW-1185">Reference proteome</keyword>
<protein>
    <submittedName>
        <fullName evidence="5">Epoxide hydrolase family protein</fullName>
    </submittedName>
</protein>
<comment type="caution">
    <text evidence="5">The sequence shown here is derived from an EMBL/GenBank/DDBJ whole genome shotgun (WGS) entry which is preliminary data.</text>
</comment>
<dbReference type="GO" id="GO:0016787">
    <property type="term" value="F:hydrolase activity"/>
    <property type="evidence" value="ECO:0007669"/>
    <property type="project" value="UniProtKB-KW"/>
</dbReference>
<evidence type="ECO:0000259" key="4">
    <source>
        <dbReference type="Pfam" id="PF06441"/>
    </source>
</evidence>
<dbReference type="InterPro" id="IPR000639">
    <property type="entry name" value="Epox_hydrolase-like"/>
</dbReference>
<dbReference type="RefSeq" id="WP_418160436.1">
    <property type="nucleotide sequence ID" value="NZ_JBBLZC010000016.1"/>
</dbReference>
<dbReference type="Pfam" id="PF06441">
    <property type="entry name" value="EHN"/>
    <property type="match status" value="1"/>
</dbReference>
<evidence type="ECO:0000256" key="1">
    <source>
        <dbReference type="ARBA" id="ARBA00010088"/>
    </source>
</evidence>
<dbReference type="EMBL" id="JBBLZC010000016">
    <property type="protein sequence ID" value="MEK0084585.1"/>
    <property type="molecule type" value="Genomic_DNA"/>
</dbReference>
<dbReference type="Proteomes" id="UP001375743">
    <property type="component" value="Unassembled WGS sequence"/>
</dbReference>
<dbReference type="InterPro" id="IPR029058">
    <property type="entry name" value="AB_hydrolase_fold"/>
</dbReference>
<dbReference type="InterPro" id="IPR016292">
    <property type="entry name" value="Epoxide_hydrolase"/>
</dbReference>
<dbReference type="InterPro" id="IPR010497">
    <property type="entry name" value="Epoxide_hydro_N"/>
</dbReference>
<dbReference type="SUPFAM" id="SSF53474">
    <property type="entry name" value="alpha/beta-Hydrolases"/>
    <property type="match status" value="1"/>
</dbReference>
<accession>A0ABU8XVX6</accession>
<evidence type="ECO:0000313" key="5">
    <source>
        <dbReference type="EMBL" id="MEK0084585.1"/>
    </source>
</evidence>
<name>A0ABU8XVX6_9PROT</name>
<evidence type="ECO:0000313" key="6">
    <source>
        <dbReference type="Proteomes" id="UP001375743"/>
    </source>
</evidence>
<proteinExistence type="inferred from homology"/>
<reference evidence="5 6" key="1">
    <citation type="submission" date="2024-01" db="EMBL/GenBank/DDBJ databases">
        <title>Multi-omics insights into the function and evolution of sodium benzoate biodegradation pathways in Benzoatithermus flavus gen. nov., sp. nov. from hot spring.</title>
        <authorList>
            <person name="Hu C.-J."/>
            <person name="Li W.-J."/>
        </authorList>
    </citation>
    <scope>NUCLEOTIDE SEQUENCE [LARGE SCALE GENOMIC DNA]</scope>
    <source>
        <strain evidence="5 6">SYSU G07066</strain>
    </source>
</reference>
<keyword evidence="2" id="KW-0058">Aromatic hydrocarbons catabolism</keyword>
<dbReference type="PRINTS" id="PR00412">
    <property type="entry name" value="EPOXHYDRLASE"/>
</dbReference>